<evidence type="ECO:0000313" key="6">
    <source>
        <dbReference type="EMBL" id="RCI13836.1"/>
    </source>
</evidence>
<dbReference type="InterPro" id="IPR046364">
    <property type="entry name" value="Exo70_C"/>
</dbReference>
<dbReference type="Pfam" id="PF20669">
    <property type="entry name" value="Exo70_N"/>
    <property type="match status" value="1"/>
</dbReference>
<evidence type="ECO:0000256" key="3">
    <source>
        <dbReference type="ARBA" id="ARBA00022483"/>
    </source>
</evidence>
<keyword evidence="3 4" id="KW-0268">Exocytosis</keyword>
<dbReference type="PANTHER" id="PTHR12542:SF41">
    <property type="entry name" value="EXOCYST COMPLEX COMPONENT 7"/>
    <property type="match status" value="1"/>
</dbReference>
<comment type="similarity">
    <text evidence="1 4">Belongs to the EXO70 family.</text>
</comment>
<dbReference type="Gene3D" id="1.20.1280.170">
    <property type="entry name" value="Exocyst complex component Exo70"/>
    <property type="match status" value="1"/>
</dbReference>
<dbReference type="GO" id="GO:0015031">
    <property type="term" value="P:protein transport"/>
    <property type="evidence" value="ECO:0007669"/>
    <property type="project" value="UniProtKB-KW"/>
</dbReference>
<reference evidence="6 7" key="1">
    <citation type="journal article" date="2015" name="BMC Genomics">
        <title>Insights from the genome of Ophiocordyceps polyrhachis-furcata to pathogenicity and host specificity in insect fungi.</title>
        <authorList>
            <person name="Wichadakul D."/>
            <person name="Kobmoo N."/>
            <person name="Ingsriswang S."/>
            <person name="Tangphatsornruang S."/>
            <person name="Chantasingh D."/>
            <person name="Luangsa-ard J.J."/>
            <person name="Eurwilaichitr L."/>
        </authorList>
    </citation>
    <scope>NUCLEOTIDE SEQUENCE [LARGE SCALE GENOMIC DNA]</scope>
    <source>
        <strain evidence="6 7">BCC 54312</strain>
    </source>
</reference>
<dbReference type="InterPro" id="IPR016159">
    <property type="entry name" value="Cullin_repeat-like_dom_sf"/>
</dbReference>
<protein>
    <recommendedName>
        <fullName evidence="4">Exocyst complex protein EXO70</fullName>
    </recommendedName>
</protein>
<sequence length="635" mass="70190">MAIDLSIAAHQVVDEEARAEVDVLNSRLEQTSQLTRKIQACLGRLEASSQRVRDVAGPLNGETQRLQLLGHNVDAVLGAIERLRQPADSKDDEQNVIRSGPERAGLSSYLASLKRLNKSLSDMQTSNLRANQHTMNDLTRLIKAGNSQLESHFERLLQTETPRSIEPLHYVTKEKSFPVLSQDKIARLGLIYSHLASQQGSGHSSLVSDMYAEIRGSYLSLSLANSAAASVSTAKKKIPGAMYRPGTNGIGTYAKAMEGLFLSEYDNICSIFTRDDWGPLFQTTCEAALAELARTIRELNAHIKAHIGTDCFLAYEVTEILSRLSDQIGTRTGELKTSFSGILKPMRETAKSSFPELLEETRRRIGNLQSLPPDGSAAPIVFETVQRLQAMYELLQPVCRIMVYLGDGGWKASASSSGRSGDAIPSIAPFDIGADGTKILGHYCSDTIENLLSSLNDKAQVIFGRNKSATGVFLANCTVVIERMIRDSDLGKDLDEGMTNTLDKWRKKATGLYTDMCKDLSIYLFDSIHTNRSQRPASGQADSASVVKGLSSKDKEKIKEKFVQFNGGFDDMVSKHKSYTMEPEVRSMLGDDIRQKLQPLYDRFWDRYHEIDKGRGKYVKYDKSAIAAIFTSLSA</sequence>
<organism evidence="6 7">
    <name type="scientific">Ophiocordyceps polyrhachis-furcata BCC 54312</name>
    <dbReference type="NCBI Taxonomy" id="1330021"/>
    <lineage>
        <taxon>Eukaryota</taxon>
        <taxon>Fungi</taxon>
        <taxon>Dikarya</taxon>
        <taxon>Ascomycota</taxon>
        <taxon>Pezizomycotina</taxon>
        <taxon>Sordariomycetes</taxon>
        <taxon>Hypocreomycetidae</taxon>
        <taxon>Hypocreales</taxon>
        <taxon>Ophiocordycipitaceae</taxon>
        <taxon>Ophiocordyceps</taxon>
    </lineage>
</organism>
<dbReference type="PANTHER" id="PTHR12542">
    <property type="entry name" value="EXOCYST COMPLEX PROTEIN EXO70"/>
    <property type="match status" value="1"/>
</dbReference>
<evidence type="ECO:0000313" key="7">
    <source>
        <dbReference type="Proteomes" id="UP000253664"/>
    </source>
</evidence>
<evidence type="ECO:0000259" key="5">
    <source>
        <dbReference type="Pfam" id="PF03081"/>
    </source>
</evidence>
<keyword evidence="4" id="KW-0653">Protein transport</keyword>
<feature type="domain" description="Exocyst complex subunit Exo70 C-terminal" evidence="5">
    <location>
        <begin position="247"/>
        <end position="631"/>
    </location>
</feature>
<dbReference type="SUPFAM" id="SSF74788">
    <property type="entry name" value="Cullin repeat-like"/>
    <property type="match status" value="1"/>
</dbReference>
<dbReference type="GO" id="GO:0005546">
    <property type="term" value="F:phosphatidylinositol-4,5-bisphosphate binding"/>
    <property type="evidence" value="ECO:0007669"/>
    <property type="project" value="InterPro"/>
</dbReference>
<dbReference type="EMBL" id="LKCN02000005">
    <property type="protein sequence ID" value="RCI13836.1"/>
    <property type="molecule type" value="Genomic_DNA"/>
</dbReference>
<evidence type="ECO:0000256" key="2">
    <source>
        <dbReference type="ARBA" id="ARBA00022448"/>
    </source>
</evidence>
<comment type="function">
    <text evidence="4">Involved in the secretory pathway as part of the exocyst complex which tethers secretory vesicles to the sites of exocytosis. Also plays a role in the assembly of the exocyst.</text>
</comment>
<comment type="subcellular location">
    <subcellularLocation>
        <location evidence="4">Bud</location>
    </subcellularLocation>
    <subcellularLocation>
        <location evidence="4">Bud neck</location>
    </subcellularLocation>
</comment>
<evidence type="ECO:0000256" key="1">
    <source>
        <dbReference type="ARBA" id="ARBA00006756"/>
    </source>
</evidence>
<dbReference type="OrthoDB" id="1922221at2759"/>
<keyword evidence="7" id="KW-1185">Reference proteome</keyword>
<evidence type="ECO:0000256" key="4">
    <source>
        <dbReference type="RuleBase" id="RU365026"/>
    </source>
</evidence>
<dbReference type="Pfam" id="PF03081">
    <property type="entry name" value="Exo70_C"/>
    <property type="match status" value="1"/>
</dbReference>
<dbReference type="STRING" id="1330021.A0A367LHC2"/>
<name>A0A367LHC2_9HYPO</name>
<accession>A0A367LHC2</accession>
<dbReference type="InterPro" id="IPR004140">
    <property type="entry name" value="Exo70"/>
</dbReference>
<gene>
    <name evidence="6" type="ORF">L249_8064</name>
</gene>
<dbReference type="GO" id="GO:0006887">
    <property type="term" value="P:exocytosis"/>
    <property type="evidence" value="ECO:0007669"/>
    <property type="project" value="UniProtKB-KW"/>
</dbReference>
<dbReference type="GO" id="GO:0000145">
    <property type="term" value="C:exocyst"/>
    <property type="evidence" value="ECO:0007669"/>
    <property type="project" value="InterPro"/>
</dbReference>
<dbReference type="Proteomes" id="UP000253664">
    <property type="component" value="Unassembled WGS sequence"/>
</dbReference>
<keyword evidence="2 4" id="KW-0813">Transport</keyword>
<proteinExistence type="inferred from homology"/>
<comment type="caution">
    <text evidence="6">The sequence shown here is derived from an EMBL/GenBank/DDBJ whole genome shotgun (WGS) entry which is preliminary data.</text>
</comment>
<dbReference type="AlphaFoldDB" id="A0A367LHC2"/>
<dbReference type="GO" id="GO:0005935">
    <property type="term" value="C:cellular bud neck"/>
    <property type="evidence" value="ECO:0007669"/>
    <property type="project" value="UniProtKB-SubCell"/>
</dbReference>